<evidence type="ECO:0008006" key="3">
    <source>
        <dbReference type="Google" id="ProtNLM"/>
    </source>
</evidence>
<dbReference type="Proteomes" id="UP001220395">
    <property type="component" value="Chromosome"/>
</dbReference>
<sequence>MMALSRFFNSADPCEIGEVLQFAEDHVDPNDQDSIFGAAEVLHRLSQKKDLLNDLIIEPIKNTIDESQPENIYTDATFILGSTKSGIFRLRANVWKVPKARGGKDEFEKRLYAYEAPHDHNFDFLTAGYYGSGYETDLYEYDYESMLPKVGEKVAVRFIERTNLSIGKVMMYRRSRDIHTQHPPIDLSVSVNLLVSTEDQLTRQQQYFDVHHQVSAGFVDGPVSFRVDLIEMAGHLGLQNAVEPLHRIASAHSCKRSRAAAVKSILKIAPGENESIRSKYGSDTSRIVRDACFSDIY</sequence>
<organism evidence="1 2">
    <name type="scientific">Sphingomonas naphthae</name>
    <dbReference type="NCBI Taxonomy" id="1813468"/>
    <lineage>
        <taxon>Bacteria</taxon>
        <taxon>Pseudomonadati</taxon>
        <taxon>Pseudomonadota</taxon>
        <taxon>Alphaproteobacteria</taxon>
        <taxon>Sphingomonadales</taxon>
        <taxon>Sphingomonadaceae</taxon>
        <taxon>Sphingomonas</taxon>
    </lineage>
</organism>
<dbReference type="EMBL" id="CP117411">
    <property type="protein sequence ID" value="WCT74291.1"/>
    <property type="molecule type" value="Genomic_DNA"/>
</dbReference>
<proteinExistence type="predicted"/>
<reference evidence="1 2" key="1">
    <citation type="submission" date="2023-02" db="EMBL/GenBank/DDBJ databases">
        <title>Genome sequence of Sphingomonas naphthae.</title>
        <authorList>
            <person name="Kim S."/>
            <person name="Heo J."/>
            <person name="Kwon S.-W."/>
        </authorList>
    </citation>
    <scope>NUCLEOTIDE SEQUENCE [LARGE SCALE GENOMIC DNA]</scope>
    <source>
        <strain evidence="1 2">KACC 18716</strain>
    </source>
</reference>
<keyword evidence="2" id="KW-1185">Reference proteome</keyword>
<name>A0ABY7TNJ3_9SPHN</name>
<evidence type="ECO:0000313" key="2">
    <source>
        <dbReference type="Proteomes" id="UP001220395"/>
    </source>
</evidence>
<protein>
    <recommendedName>
        <fullName evidence="3">Transposase</fullName>
    </recommendedName>
</protein>
<accession>A0ABY7TNJ3</accession>
<gene>
    <name evidence="1" type="ORF">PQ455_03420</name>
</gene>
<dbReference type="RefSeq" id="WP_273689211.1">
    <property type="nucleotide sequence ID" value="NZ_CP117411.1"/>
</dbReference>
<evidence type="ECO:0000313" key="1">
    <source>
        <dbReference type="EMBL" id="WCT74291.1"/>
    </source>
</evidence>